<name>A0ABR6YAB1_9BURK</name>
<evidence type="ECO:0000256" key="1">
    <source>
        <dbReference type="SAM" id="Phobius"/>
    </source>
</evidence>
<feature type="transmembrane region" description="Helical" evidence="1">
    <location>
        <begin position="65"/>
        <end position="88"/>
    </location>
</feature>
<dbReference type="EMBL" id="JACOGA010000006">
    <property type="protein sequence ID" value="MBC3873486.1"/>
    <property type="molecule type" value="Genomic_DNA"/>
</dbReference>
<dbReference type="Proteomes" id="UP000624279">
    <property type="component" value="Unassembled WGS sequence"/>
</dbReference>
<evidence type="ECO:0000313" key="2">
    <source>
        <dbReference type="EMBL" id="MBC3873486.1"/>
    </source>
</evidence>
<keyword evidence="1" id="KW-1133">Transmembrane helix</keyword>
<accession>A0ABR6YAB1</accession>
<keyword evidence="3" id="KW-1185">Reference proteome</keyword>
<keyword evidence="1" id="KW-0472">Membrane</keyword>
<comment type="caution">
    <text evidence="2">The sequence shown here is derived from an EMBL/GenBank/DDBJ whole genome shotgun (WGS) entry which is preliminary data.</text>
</comment>
<gene>
    <name evidence="2" type="ORF">H8K55_07805</name>
</gene>
<evidence type="ECO:0000313" key="3">
    <source>
        <dbReference type="Proteomes" id="UP000624279"/>
    </source>
</evidence>
<feature type="transmembrane region" description="Helical" evidence="1">
    <location>
        <begin position="7"/>
        <end position="26"/>
    </location>
</feature>
<protein>
    <submittedName>
        <fullName evidence="2">Uncharacterized protein</fullName>
    </submittedName>
</protein>
<sequence>MEPNTLTWINLASAMFAGIAALLWFYSAVVRVKVNDIPDESGFIGSSISDGNGNDILASLVHANFWSACAASAAGVAAILQAVAIWFAA</sequence>
<dbReference type="RefSeq" id="WP_186941521.1">
    <property type="nucleotide sequence ID" value="NZ_JACOGA010000006.1"/>
</dbReference>
<keyword evidence="1" id="KW-0812">Transmembrane</keyword>
<proteinExistence type="predicted"/>
<organism evidence="2 3">
    <name type="scientific">Undibacterium flavidum</name>
    <dbReference type="NCBI Taxonomy" id="2762297"/>
    <lineage>
        <taxon>Bacteria</taxon>
        <taxon>Pseudomonadati</taxon>
        <taxon>Pseudomonadota</taxon>
        <taxon>Betaproteobacteria</taxon>
        <taxon>Burkholderiales</taxon>
        <taxon>Oxalobacteraceae</taxon>
        <taxon>Undibacterium</taxon>
    </lineage>
</organism>
<reference evidence="2 3" key="1">
    <citation type="submission" date="2020-08" db="EMBL/GenBank/DDBJ databases">
        <title>Novel species isolated from subtropical streams in China.</title>
        <authorList>
            <person name="Lu H."/>
        </authorList>
    </citation>
    <scope>NUCLEOTIDE SEQUENCE [LARGE SCALE GENOMIC DNA]</scope>
    <source>
        <strain evidence="2 3">LX15W</strain>
    </source>
</reference>